<dbReference type="SUPFAM" id="SSF54373">
    <property type="entry name" value="FAD-linked reductases, C-terminal domain"/>
    <property type="match status" value="1"/>
</dbReference>
<keyword evidence="6" id="KW-1185">Reference proteome</keyword>
<dbReference type="InterPro" id="IPR001613">
    <property type="entry name" value="Flavin_amine_oxidase"/>
</dbReference>
<dbReference type="Proteomes" id="UP001290455">
    <property type="component" value="Unassembled WGS sequence"/>
</dbReference>
<evidence type="ECO:0000259" key="4">
    <source>
        <dbReference type="Pfam" id="PF01593"/>
    </source>
</evidence>
<dbReference type="PANTHER" id="PTHR43563:SF1">
    <property type="entry name" value="AMINE OXIDASE [FLAVIN-CONTAINING] B"/>
    <property type="match status" value="1"/>
</dbReference>
<evidence type="ECO:0000256" key="3">
    <source>
        <dbReference type="ARBA" id="ARBA00023002"/>
    </source>
</evidence>
<keyword evidence="3" id="KW-0560">Oxidoreductase</keyword>
<dbReference type="RefSeq" id="WP_322448235.1">
    <property type="nucleotide sequence ID" value="NZ_JAXOFX010000018.1"/>
</dbReference>
<dbReference type="EMBL" id="JAXOFX010000018">
    <property type="protein sequence ID" value="MDZ5473939.1"/>
    <property type="molecule type" value="Genomic_DNA"/>
</dbReference>
<dbReference type="InterPro" id="IPR002937">
    <property type="entry name" value="Amino_oxidase"/>
</dbReference>
<protein>
    <submittedName>
        <fullName evidence="5">FAD-dependent oxidoreductase</fullName>
    </submittedName>
</protein>
<dbReference type="Gene3D" id="3.50.50.60">
    <property type="entry name" value="FAD/NAD(P)-binding domain"/>
    <property type="match status" value="1"/>
</dbReference>
<gene>
    <name evidence="5" type="ORF">SM124_19655</name>
</gene>
<proteinExistence type="inferred from homology"/>
<dbReference type="Pfam" id="PF01593">
    <property type="entry name" value="Amino_oxidase"/>
    <property type="match status" value="1"/>
</dbReference>
<dbReference type="InterPro" id="IPR050703">
    <property type="entry name" value="Flavin_MAO"/>
</dbReference>
<reference evidence="5 6" key="1">
    <citation type="submission" date="2023-11" db="EMBL/GenBank/DDBJ databases">
        <title>Bacillus jintuensis, isolated from a mudflat on the Beibu Gulf coast.</title>
        <authorList>
            <person name="Li M."/>
        </authorList>
    </citation>
    <scope>NUCLEOTIDE SEQUENCE [LARGE SCALE GENOMIC DNA]</scope>
    <source>
        <strain evidence="5 6">31A1R</strain>
    </source>
</reference>
<comment type="cofactor">
    <cofactor evidence="1">
        <name>FAD</name>
        <dbReference type="ChEBI" id="CHEBI:57692"/>
    </cofactor>
</comment>
<comment type="similarity">
    <text evidence="2">Belongs to the flavin monoamine oxidase family.</text>
</comment>
<evidence type="ECO:0000256" key="1">
    <source>
        <dbReference type="ARBA" id="ARBA00001974"/>
    </source>
</evidence>
<sequence length="447" mass="50936">MRNALDVLIIGAGLSGLYSAFILSQQGITNFKIIEAQDRIGGRVHTLKLTDQLFVDLGGQWISSKQKRISSLVKAFQFETIQSTDHSTYDLLGRRKTSYVKIPPIPFGGLYELWKTRNTFNKLLKEIPSVPPFQSETLTKLDQFSMEQWLSEHIKNKGVTSFYKMMALEGSCMELEQLSMLDALWCIKTTGSIKSMMSAEEKWLKKGTQVIVEELARPCLDKIVIGSPVKKIIYNEDMAIVETSKDTFQAKKVILTVPIHLINKISFSPPLPKEKYRLISSLPSSHVIKTIIMYNQPFWKKDSFRGTYLSDNKWLQLIVDTSQHHLQYGVLTCFTTGPNAIELRTFSMEQRKSTILHYLESLLGLGARNPIEYIEKDWDKEEWTQGGYGTHFPPEILSNYGGALFTPIGPLHWAGTETSTEWRLYMEGALQSGERAALEILDEFQEK</sequence>
<comment type="caution">
    <text evidence="5">The sequence shown here is derived from an EMBL/GenBank/DDBJ whole genome shotgun (WGS) entry which is preliminary data.</text>
</comment>
<accession>A0ABU5J3F3</accession>
<evidence type="ECO:0000313" key="5">
    <source>
        <dbReference type="EMBL" id="MDZ5473939.1"/>
    </source>
</evidence>
<dbReference type="InterPro" id="IPR036188">
    <property type="entry name" value="FAD/NAD-bd_sf"/>
</dbReference>
<evidence type="ECO:0000313" key="6">
    <source>
        <dbReference type="Proteomes" id="UP001290455"/>
    </source>
</evidence>
<dbReference type="SUPFAM" id="SSF51905">
    <property type="entry name" value="FAD/NAD(P)-binding domain"/>
    <property type="match status" value="1"/>
</dbReference>
<evidence type="ECO:0000256" key="2">
    <source>
        <dbReference type="ARBA" id="ARBA00005995"/>
    </source>
</evidence>
<dbReference type="PANTHER" id="PTHR43563">
    <property type="entry name" value="AMINE OXIDASE"/>
    <property type="match status" value="1"/>
</dbReference>
<organism evidence="5 6">
    <name type="scientific">Robertmurraya mangrovi</name>
    <dbReference type="NCBI Taxonomy" id="3098077"/>
    <lineage>
        <taxon>Bacteria</taxon>
        <taxon>Bacillati</taxon>
        <taxon>Bacillota</taxon>
        <taxon>Bacilli</taxon>
        <taxon>Bacillales</taxon>
        <taxon>Bacillaceae</taxon>
        <taxon>Robertmurraya</taxon>
    </lineage>
</organism>
<name>A0ABU5J3F3_9BACI</name>
<dbReference type="PRINTS" id="PR00757">
    <property type="entry name" value="AMINEOXDASEF"/>
</dbReference>
<feature type="domain" description="Amine oxidase" evidence="4">
    <location>
        <begin position="14"/>
        <end position="441"/>
    </location>
</feature>